<feature type="region of interest" description="Disordered" evidence="1">
    <location>
        <begin position="70"/>
        <end position="93"/>
    </location>
</feature>
<evidence type="ECO:0000313" key="2">
    <source>
        <dbReference type="EMBL" id="CAE0373069.1"/>
    </source>
</evidence>
<protein>
    <submittedName>
        <fullName evidence="2">Uncharacterized protein</fullName>
    </submittedName>
</protein>
<reference evidence="2" key="1">
    <citation type="submission" date="2021-01" db="EMBL/GenBank/DDBJ databases">
        <authorList>
            <person name="Corre E."/>
            <person name="Pelletier E."/>
            <person name="Niang G."/>
            <person name="Scheremetjew M."/>
            <person name="Finn R."/>
            <person name="Kale V."/>
            <person name="Holt S."/>
            <person name="Cochrane G."/>
            <person name="Meng A."/>
            <person name="Brown T."/>
            <person name="Cohen L."/>
        </authorList>
    </citation>
    <scope>NUCLEOTIDE SEQUENCE</scope>
    <source>
        <strain evidence="2">CCMP1510</strain>
    </source>
</reference>
<gene>
    <name evidence="2" type="ORF">ALAG00032_LOCUS13869</name>
</gene>
<organism evidence="2">
    <name type="scientific">Aureoumbra lagunensis</name>
    <dbReference type="NCBI Taxonomy" id="44058"/>
    <lineage>
        <taxon>Eukaryota</taxon>
        <taxon>Sar</taxon>
        <taxon>Stramenopiles</taxon>
        <taxon>Ochrophyta</taxon>
        <taxon>Pelagophyceae</taxon>
        <taxon>Pelagomonadales</taxon>
        <taxon>Aureoumbra</taxon>
    </lineage>
</organism>
<feature type="region of interest" description="Disordered" evidence="1">
    <location>
        <begin position="199"/>
        <end position="221"/>
    </location>
</feature>
<proteinExistence type="predicted"/>
<evidence type="ECO:0000256" key="1">
    <source>
        <dbReference type="SAM" id="MobiDB-lite"/>
    </source>
</evidence>
<sequence>MGQWLSILCTGDRKTCKENHLAIAIVGWNTLCCNHYVPDVWHDVCNFDTELDNKISGTQVAPKSIFPPCEASRIGPQRSPGKRQSRSSKIFIPQKSDNENVSHSFEFKGSPNKNFLTSYTLSDEKNPDILCEAPLAWSLACHIDMINEKDDDGNERQNLITNKRRNSSNKVNIYIRAATKLLAEERSLAKNGMVVDETLEFKKHPPPPPPPNCENDRTTGISKYYF</sequence>
<name>A0A7S3K571_9STRA</name>
<dbReference type="AlphaFoldDB" id="A0A7S3K571"/>
<dbReference type="EMBL" id="HBIJ01021354">
    <property type="protein sequence ID" value="CAE0373069.1"/>
    <property type="molecule type" value="Transcribed_RNA"/>
</dbReference>
<accession>A0A7S3K571</accession>